<evidence type="ECO:0000313" key="4">
    <source>
        <dbReference type="Proteomes" id="UP000535406"/>
    </source>
</evidence>
<comment type="caution">
    <text evidence="3">The sequence shown here is derived from an EMBL/GenBank/DDBJ whole genome shotgun (WGS) entry which is preliminary data.</text>
</comment>
<feature type="signal peptide" evidence="2">
    <location>
        <begin position="1"/>
        <end position="21"/>
    </location>
</feature>
<protein>
    <submittedName>
        <fullName evidence="3">Uncharacterized protein</fullName>
    </submittedName>
</protein>
<evidence type="ECO:0000256" key="2">
    <source>
        <dbReference type="SAM" id="SignalP"/>
    </source>
</evidence>
<feature type="region of interest" description="Disordered" evidence="1">
    <location>
        <begin position="67"/>
        <end position="86"/>
    </location>
</feature>
<accession>A0A7W7YYX0</accession>
<dbReference type="Proteomes" id="UP000535406">
    <property type="component" value="Unassembled WGS sequence"/>
</dbReference>
<keyword evidence="2" id="KW-0732">Signal</keyword>
<evidence type="ECO:0000256" key="1">
    <source>
        <dbReference type="SAM" id="MobiDB-lite"/>
    </source>
</evidence>
<name>A0A7W7YYX0_9HYPH</name>
<dbReference type="AlphaFoldDB" id="A0A7W7YYX0"/>
<reference evidence="3 4" key="1">
    <citation type="submission" date="2020-08" db="EMBL/GenBank/DDBJ databases">
        <title>Genomic Encyclopedia of Type Strains, Phase IV (KMG-IV): sequencing the most valuable type-strain genomes for metagenomic binning, comparative biology and taxonomic classification.</title>
        <authorList>
            <person name="Goeker M."/>
        </authorList>
    </citation>
    <scope>NUCLEOTIDE SEQUENCE [LARGE SCALE GENOMIC DNA]</scope>
    <source>
        <strain evidence="3 4">DSM 21319</strain>
    </source>
</reference>
<dbReference type="EMBL" id="JACHIK010000020">
    <property type="protein sequence ID" value="MBB5044697.1"/>
    <property type="molecule type" value="Genomic_DNA"/>
</dbReference>
<gene>
    <name evidence="3" type="ORF">HNQ66_004124</name>
</gene>
<evidence type="ECO:0000313" key="3">
    <source>
        <dbReference type="EMBL" id="MBB5044697.1"/>
    </source>
</evidence>
<sequence>MRRVLLAVFAATFCHAPIAAAWERPAYDPVIETAAIAILQKKLPELRKSLGINDDRTIVRRSRLEIQSQGVSADTGPDSNTPLAAL</sequence>
<keyword evidence="4" id="KW-1185">Reference proteome</keyword>
<feature type="chain" id="PRO_5031318005" evidence="2">
    <location>
        <begin position="22"/>
        <end position="86"/>
    </location>
</feature>
<dbReference type="RefSeq" id="WP_184146229.1">
    <property type="nucleotide sequence ID" value="NZ_JACHIK010000020.1"/>
</dbReference>
<proteinExistence type="predicted"/>
<organism evidence="3 4">
    <name type="scientific">Shinella fusca</name>
    <dbReference type="NCBI Taxonomy" id="544480"/>
    <lineage>
        <taxon>Bacteria</taxon>
        <taxon>Pseudomonadati</taxon>
        <taxon>Pseudomonadota</taxon>
        <taxon>Alphaproteobacteria</taxon>
        <taxon>Hyphomicrobiales</taxon>
        <taxon>Rhizobiaceae</taxon>
        <taxon>Shinella</taxon>
    </lineage>
</organism>